<evidence type="ECO:0008006" key="4">
    <source>
        <dbReference type="Google" id="ProtNLM"/>
    </source>
</evidence>
<organism evidence="2 3">
    <name type="scientific">Catenulispora pinistramenti</name>
    <dbReference type="NCBI Taxonomy" id="2705254"/>
    <lineage>
        <taxon>Bacteria</taxon>
        <taxon>Bacillati</taxon>
        <taxon>Actinomycetota</taxon>
        <taxon>Actinomycetes</taxon>
        <taxon>Catenulisporales</taxon>
        <taxon>Catenulisporaceae</taxon>
        <taxon>Catenulispora</taxon>
    </lineage>
</organism>
<protein>
    <recommendedName>
        <fullName evidence="4">Lipoprotein</fullName>
    </recommendedName>
</protein>
<name>A0ABS5KZP2_9ACTN</name>
<gene>
    <name evidence="2" type="ORF">KGQ19_32060</name>
</gene>
<evidence type="ECO:0000256" key="1">
    <source>
        <dbReference type="SAM" id="SignalP"/>
    </source>
</evidence>
<evidence type="ECO:0000313" key="2">
    <source>
        <dbReference type="EMBL" id="MBS2551513.1"/>
    </source>
</evidence>
<dbReference type="EMBL" id="JAAFYZ010000143">
    <property type="protein sequence ID" value="MBS2551513.1"/>
    <property type="molecule type" value="Genomic_DNA"/>
</dbReference>
<dbReference type="Proteomes" id="UP000730482">
    <property type="component" value="Unassembled WGS sequence"/>
</dbReference>
<evidence type="ECO:0000313" key="3">
    <source>
        <dbReference type="Proteomes" id="UP000730482"/>
    </source>
</evidence>
<comment type="caution">
    <text evidence="2">The sequence shown here is derived from an EMBL/GenBank/DDBJ whole genome shotgun (WGS) entry which is preliminary data.</text>
</comment>
<accession>A0ABS5KZP2</accession>
<dbReference type="PROSITE" id="PS51257">
    <property type="entry name" value="PROKAR_LIPOPROTEIN"/>
    <property type="match status" value="1"/>
</dbReference>
<feature type="chain" id="PRO_5047094431" description="Lipoprotein" evidence="1">
    <location>
        <begin position="26"/>
        <end position="197"/>
    </location>
</feature>
<sequence length="197" mass="19282">MLNSRRRGAIVVAPALVGLCFGLTACSSTGSTTTAAGANTSSTAAANAATSSAVISTSVASVSASPSTSTAPGAGNAPTGASNLKPFVGTWTGHTRTLTISADGIATEKVYDGCCTVAWTLRFSVDHASGSHADAALYTTLLSATFNENPDFPTPGSPEAQKGQGGIAGVQDGVLTEPYAGGTFCDAAADAAGKCGQ</sequence>
<proteinExistence type="predicted"/>
<dbReference type="RefSeq" id="WP_212016164.1">
    <property type="nucleotide sequence ID" value="NZ_JAAFYZ010000143.1"/>
</dbReference>
<reference evidence="2 3" key="1">
    <citation type="submission" date="2020-02" db="EMBL/GenBank/DDBJ databases">
        <title>Acidophilic actinobacteria isolated from forest soil.</title>
        <authorList>
            <person name="Golinska P."/>
        </authorList>
    </citation>
    <scope>NUCLEOTIDE SEQUENCE [LARGE SCALE GENOMIC DNA]</scope>
    <source>
        <strain evidence="2 3">NL8</strain>
    </source>
</reference>
<feature type="signal peptide" evidence="1">
    <location>
        <begin position="1"/>
        <end position="25"/>
    </location>
</feature>
<keyword evidence="3" id="KW-1185">Reference proteome</keyword>
<keyword evidence="1" id="KW-0732">Signal</keyword>